<dbReference type="EMBL" id="JXJN01025269">
    <property type="status" value="NOT_ANNOTATED_CDS"/>
    <property type="molecule type" value="Genomic_DNA"/>
</dbReference>
<protein>
    <submittedName>
        <fullName evidence="1">Uncharacterized protein</fullName>
    </submittedName>
</protein>
<reference evidence="2" key="1">
    <citation type="submission" date="2015-01" db="EMBL/GenBank/DDBJ databases">
        <authorList>
            <person name="Aksoy S."/>
            <person name="Warren W."/>
            <person name="Wilson R.K."/>
        </authorList>
    </citation>
    <scope>NUCLEOTIDE SEQUENCE [LARGE SCALE GENOMIC DNA]</scope>
    <source>
        <strain evidence="2">IAEA</strain>
    </source>
</reference>
<evidence type="ECO:0000313" key="2">
    <source>
        <dbReference type="Proteomes" id="UP000092460"/>
    </source>
</evidence>
<proteinExistence type="predicted"/>
<accession>A0A1B0C443</accession>
<dbReference type="AlphaFoldDB" id="A0A1B0C443"/>
<dbReference type="VEuPathDB" id="VectorBase:GPPI048595"/>
<dbReference type="Proteomes" id="UP000092460">
    <property type="component" value="Unassembled WGS sequence"/>
</dbReference>
<dbReference type="EnsemblMetazoa" id="GPPI048595-RA">
    <property type="protein sequence ID" value="GPPI048595-PA"/>
    <property type="gene ID" value="GPPI048595"/>
</dbReference>
<organism evidence="1 2">
    <name type="scientific">Glossina palpalis gambiensis</name>
    <dbReference type="NCBI Taxonomy" id="67801"/>
    <lineage>
        <taxon>Eukaryota</taxon>
        <taxon>Metazoa</taxon>
        <taxon>Ecdysozoa</taxon>
        <taxon>Arthropoda</taxon>
        <taxon>Hexapoda</taxon>
        <taxon>Insecta</taxon>
        <taxon>Pterygota</taxon>
        <taxon>Neoptera</taxon>
        <taxon>Endopterygota</taxon>
        <taxon>Diptera</taxon>
        <taxon>Brachycera</taxon>
        <taxon>Muscomorpha</taxon>
        <taxon>Hippoboscoidea</taxon>
        <taxon>Glossinidae</taxon>
        <taxon>Glossina</taxon>
    </lineage>
</organism>
<evidence type="ECO:0000313" key="1">
    <source>
        <dbReference type="EnsemblMetazoa" id="GPPI048595-PA"/>
    </source>
</evidence>
<reference evidence="1" key="2">
    <citation type="submission" date="2020-05" db="UniProtKB">
        <authorList>
            <consortium name="EnsemblMetazoa"/>
        </authorList>
    </citation>
    <scope>IDENTIFICATION</scope>
    <source>
        <strain evidence="1">IAEA</strain>
    </source>
</reference>
<keyword evidence="2" id="KW-1185">Reference proteome</keyword>
<sequence>MKTDNESFIGCIYLYSSSNVYIILLEIVAMTHKLQVLCHDNKCKNLLKDKPTQRYESSLDKDIASNCYVTVKKIEFTYVPKDSEKLSTIEVMQEYYNLLLIKAYCNELRNMRG</sequence>
<name>A0A1B0C443_9MUSC</name>